<sequence>LKDESYHVIGYARKSTCEKDDALRVHLLNQMCKNLKDMSLVCKVFASVHCNANESLLERDLNKQEYILLQIHADFCSLDMLVYISSMERLCIVTIDFAGLITNCENLKALLNGSSRPILIDKLASCDDTHAYDLQKFLNDTDKIKVFNCRKKSLQRSK</sequence>
<dbReference type="VEuPathDB" id="FungiDB:BCV72DRAFT_310716"/>
<dbReference type="OMA" id="MERLCIV"/>
<organism evidence="1 2">
    <name type="scientific">Rhizopus microsporus</name>
    <dbReference type="NCBI Taxonomy" id="58291"/>
    <lineage>
        <taxon>Eukaryota</taxon>
        <taxon>Fungi</taxon>
        <taxon>Fungi incertae sedis</taxon>
        <taxon>Mucoromycota</taxon>
        <taxon>Mucoromycotina</taxon>
        <taxon>Mucoromycetes</taxon>
        <taxon>Mucorales</taxon>
        <taxon>Mucorineae</taxon>
        <taxon>Rhizopodaceae</taxon>
        <taxon>Rhizopus</taxon>
    </lineage>
</organism>
<dbReference type="AlphaFoldDB" id="A0A1X0RNZ3"/>
<protein>
    <submittedName>
        <fullName evidence="1">Uncharacterized protein</fullName>
    </submittedName>
</protein>
<evidence type="ECO:0000313" key="2">
    <source>
        <dbReference type="Proteomes" id="UP000242381"/>
    </source>
</evidence>
<name>A0A1X0RNZ3_RHIZD</name>
<reference evidence="1 2" key="1">
    <citation type="journal article" date="2016" name="Proc. Natl. Acad. Sci. U.S.A.">
        <title>Lipid metabolic changes in an early divergent fungus govern the establishment of a mutualistic symbiosis with endobacteria.</title>
        <authorList>
            <person name="Lastovetsky O.A."/>
            <person name="Gaspar M.L."/>
            <person name="Mondo S.J."/>
            <person name="LaButti K.M."/>
            <person name="Sandor L."/>
            <person name="Grigoriev I.V."/>
            <person name="Henry S.A."/>
            <person name="Pawlowska T.E."/>
        </authorList>
    </citation>
    <scope>NUCLEOTIDE SEQUENCE [LARGE SCALE GENOMIC DNA]</scope>
    <source>
        <strain evidence="1 2">ATCC 11559</strain>
    </source>
</reference>
<gene>
    <name evidence="1" type="ORF">BCV71DRAFT_188603</name>
</gene>
<dbReference type="Proteomes" id="UP000242381">
    <property type="component" value="Unassembled WGS sequence"/>
</dbReference>
<accession>A0A1X0RNZ3</accession>
<feature type="non-terminal residue" evidence="1">
    <location>
        <position position="1"/>
    </location>
</feature>
<dbReference type="EMBL" id="KV921513">
    <property type="protein sequence ID" value="ORE13746.1"/>
    <property type="molecule type" value="Genomic_DNA"/>
</dbReference>
<evidence type="ECO:0000313" key="1">
    <source>
        <dbReference type="EMBL" id="ORE13746.1"/>
    </source>
</evidence>
<proteinExistence type="predicted"/>